<evidence type="ECO:0000313" key="3">
    <source>
        <dbReference type="Proteomes" id="UP000265768"/>
    </source>
</evidence>
<feature type="compositionally biased region" description="Low complexity" evidence="1">
    <location>
        <begin position="297"/>
        <end position="313"/>
    </location>
</feature>
<evidence type="ECO:0000256" key="1">
    <source>
        <dbReference type="SAM" id="MobiDB-lite"/>
    </source>
</evidence>
<sequence length="313" mass="32159">MEATMTRTEPRPLPRPAMTPPPAPPLPPLPPVDAVIQQWPAVATARRRLDAVRDVTGRAATLAGAAAAAAGLVTDATGAALLADAALTGAGLATLRLWRPDGHQKATASVLYLMPGTGLAALLLAERLVTGIHWGEALALTAWTAATWILRPARLARRMMSPPPPPAPTPAPAPAAVDGHPVARWWAQNVALDGGAAPGTVLEEIEQTGTASMRAVIRSAATGHPVPDISIRRLSALMDIPEEEIGIGPVPGRGAGLRRLTIGTADQHQDPATVWAQRIAPAAMPGAVLTGVRVGRPGDPAAGEAAPDPEARS</sequence>
<protein>
    <submittedName>
        <fullName evidence="2">Uncharacterized protein</fullName>
    </submittedName>
</protein>
<comment type="caution">
    <text evidence="2">The sequence shown here is derived from an EMBL/GenBank/DDBJ whole genome shotgun (WGS) entry which is preliminary data.</text>
</comment>
<feature type="compositionally biased region" description="Pro residues" evidence="1">
    <location>
        <begin position="11"/>
        <end position="31"/>
    </location>
</feature>
<feature type="region of interest" description="Disordered" evidence="1">
    <location>
        <begin position="1"/>
        <end position="32"/>
    </location>
</feature>
<keyword evidence="3" id="KW-1185">Reference proteome</keyword>
<dbReference type="Proteomes" id="UP000265768">
    <property type="component" value="Unassembled WGS sequence"/>
</dbReference>
<accession>A0A3A4A4W6</accession>
<dbReference type="EMBL" id="QZEY01000032">
    <property type="protein sequence ID" value="RJL20190.1"/>
    <property type="molecule type" value="Genomic_DNA"/>
</dbReference>
<proteinExistence type="predicted"/>
<name>A0A3A4A4W6_9ACTN</name>
<dbReference type="AlphaFoldDB" id="A0A3A4A4W6"/>
<organism evidence="2 3">
    <name type="scientific">Bailinhaonella thermotolerans</name>
    <dbReference type="NCBI Taxonomy" id="1070861"/>
    <lineage>
        <taxon>Bacteria</taxon>
        <taxon>Bacillati</taxon>
        <taxon>Actinomycetota</taxon>
        <taxon>Actinomycetes</taxon>
        <taxon>Streptosporangiales</taxon>
        <taxon>Streptosporangiaceae</taxon>
        <taxon>Bailinhaonella</taxon>
    </lineage>
</organism>
<feature type="region of interest" description="Disordered" evidence="1">
    <location>
        <begin position="292"/>
        <end position="313"/>
    </location>
</feature>
<evidence type="ECO:0000313" key="2">
    <source>
        <dbReference type="EMBL" id="RJL20190.1"/>
    </source>
</evidence>
<reference evidence="2 3" key="1">
    <citation type="submission" date="2018-09" db="EMBL/GenBank/DDBJ databases">
        <title>YIM 75507 draft genome.</title>
        <authorList>
            <person name="Tang S."/>
            <person name="Feng Y."/>
        </authorList>
    </citation>
    <scope>NUCLEOTIDE SEQUENCE [LARGE SCALE GENOMIC DNA]</scope>
    <source>
        <strain evidence="2 3">YIM 75507</strain>
    </source>
</reference>
<gene>
    <name evidence="2" type="ORF">D5H75_39780</name>
</gene>